<feature type="non-terminal residue" evidence="1">
    <location>
        <position position="113"/>
    </location>
</feature>
<proteinExistence type="predicted"/>
<name>A0A9N9HX71_9GLOM</name>
<comment type="caution">
    <text evidence="1">The sequence shown here is derived from an EMBL/GenBank/DDBJ whole genome shotgun (WGS) entry which is preliminary data.</text>
</comment>
<reference evidence="1" key="1">
    <citation type="submission" date="2021-06" db="EMBL/GenBank/DDBJ databases">
        <authorList>
            <person name="Kallberg Y."/>
            <person name="Tangrot J."/>
            <person name="Rosling A."/>
        </authorList>
    </citation>
    <scope>NUCLEOTIDE SEQUENCE</scope>
    <source>
        <strain evidence="1">CL551</strain>
    </source>
</reference>
<evidence type="ECO:0000313" key="1">
    <source>
        <dbReference type="EMBL" id="CAG8710760.1"/>
    </source>
</evidence>
<dbReference type="OrthoDB" id="2013972at2759"/>
<organism evidence="1 2">
    <name type="scientific">Acaulospora morrowiae</name>
    <dbReference type="NCBI Taxonomy" id="94023"/>
    <lineage>
        <taxon>Eukaryota</taxon>
        <taxon>Fungi</taxon>
        <taxon>Fungi incertae sedis</taxon>
        <taxon>Mucoromycota</taxon>
        <taxon>Glomeromycotina</taxon>
        <taxon>Glomeromycetes</taxon>
        <taxon>Diversisporales</taxon>
        <taxon>Acaulosporaceae</taxon>
        <taxon>Acaulospora</taxon>
    </lineage>
</organism>
<gene>
    <name evidence="1" type="ORF">AMORRO_LOCUS12674</name>
</gene>
<evidence type="ECO:0000313" key="2">
    <source>
        <dbReference type="Proteomes" id="UP000789342"/>
    </source>
</evidence>
<keyword evidence="2" id="KW-1185">Reference proteome</keyword>
<dbReference type="EMBL" id="CAJVPV010019336">
    <property type="protein sequence ID" value="CAG8710760.1"/>
    <property type="molecule type" value="Genomic_DNA"/>
</dbReference>
<protein>
    <submittedName>
        <fullName evidence="1">16146_t:CDS:1</fullName>
    </submittedName>
</protein>
<accession>A0A9N9HX71</accession>
<dbReference type="AlphaFoldDB" id="A0A9N9HX71"/>
<dbReference type="Proteomes" id="UP000789342">
    <property type="component" value="Unassembled WGS sequence"/>
</dbReference>
<sequence length="113" mass="13186">MGPATTKLYFAGEEMCKQRNYDCRILYKLKSLFEQNERLEDIHEERRSIEFGIKTGKLGLAAIDNVKSGYRNVRDITEPILGVTSEEYNVLLDTMAKELRDLNSYYHINRVYA</sequence>